<evidence type="ECO:0000256" key="10">
    <source>
        <dbReference type="ARBA" id="ARBA00023204"/>
    </source>
</evidence>
<dbReference type="AlphaFoldDB" id="A0A9W3AXD5"/>
<dbReference type="Gene3D" id="3.60.10.10">
    <property type="entry name" value="Endonuclease/exonuclease/phosphatase"/>
    <property type="match status" value="1"/>
</dbReference>
<dbReference type="Pfam" id="PF14555">
    <property type="entry name" value="UBA_4"/>
    <property type="match status" value="1"/>
</dbReference>
<keyword evidence="10" id="KW-0234">DNA repair</keyword>
<keyword evidence="7" id="KW-0227">DNA damage</keyword>
<reference evidence="16 17" key="1">
    <citation type="submission" date="2025-04" db="UniProtKB">
        <authorList>
            <consortium name="RefSeq"/>
        </authorList>
    </citation>
    <scope>IDENTIFICATION</scope>
</reference>
<keyword evidence="15" id="KW-1185">Reference proteome</keyword>
<evidence type="ECO:0000313" key="16">
    <source>
        <dbReference type="RefSeq" id="XP_055891888.1"/>
    </source>
</evidence>
<evidence type="ECO:0000256" key="7">
    <source>
        <dbReference type="ARBA" id="ARBA00022763"/>
    </source>
</evidence>
<evidence type="ECO:0000256" key="3">
    <source>
        <dbReference type="ARBA" id="ARBA00004322"/>
    </source>
</evidence>
<dbReference type="SUPFAM" id="SSF46934">
    <property type="entry name" value="UBA-like"/>
    <property type="match status" value="1"/>
</dbReference>
<evidence type="ECO:0000256" key="2">
    <source>
        <dbReference type="ARBA" id="ARBA00001946"/>
    </source>
</evidence>
<dbReference type="InterPro" id="IPR051547">
    <property type="entry name" value="TDP2-like"/>
</dbReference>
<sequence>MSDIVYISDSQSDEDDVNLPSKDECEERCQQFAEITGTDSALAMFYLQDRDWSVERAISDFFSDNQVSGNQQTLSSKKQEKHSNELGVTGARNATTDGQLSKVSGTESFTQQNNLSCPTTFPPIKQTQTSHVNRLCLLSWNIDGLDPDNLVSRTEGACSMLLHENPEIIFLQEIVNTSLQIIKARCVNYEIFLGLEGDKPAPDSYFTAILLRKDCATVERVTLAEFPESRMSRNLLEVQCSVKSIPMTLLTSHLESTAEYTSERKSQLSQAFSRMNKIDKNRVVLFGGDLNLRDKELTGSSALPEGVIDIWEYTGKRAQARYTWDLTINDNKQMSAKFQPRCRFDRVYMRNSVPALLNPVYFELAGIQRLSSCQRFPSDHWGILCHFDIK</sequence>
<comment type="cofactor">
    <cofactor evidence="2">
        <name>Mg(2+)</name>
        <dbReference type="ChEBI" id="CHEBI:18420"/>
    </cofactor>
</comment>
<evidence type="ECO:0000256" key="6">
    <source>
        <dbReference type="ARBA" id="ARBA00022723"/>
    </source>
</evidence>
<keyword evidence="6" id="KW-0479">Metal-binding</keyword>
<dbReference type="Pfam" id="PF03372">
    <property type="entry name" value="Exo_endo_phos"/>
    <property type="match status" value="1"/>
</dbReference>
<evidence type="ECO:0000256" key="12">
    <source>
        <dbReference type="ARBA" id="ARBA00031304"/>
    </source>
</evidence>
<evidence type="ECO:0000313" key="17">
    <source>
        <dbReference type="RefSeq" id="XP_055891889.1"/>
    </source>
</evidence>
<dbReference type="PANTHER" id="PTHR15822">
    <property type="entry name" value="TRAF AND TNF RECEPTOR-ASSOCIATED PROTEIN"/>
    <property type="match status" value="1"/>
</dbReference>
<feature type="region of interest" description="Disordered" evidence="13">
    <location>
        <begin position="1"/>
        <end position="20"/>
    </location>
</feature>
<keyword evidence="11" id="KW-0539">Nucleus</keyword>
<dbReference type="PANTHER" id="PTHR15822:SF4">
    <property type="entry name" value="TYROSYL-DNA PHOSPHODIESTERASE 2"/>
    <property type="match status" value="1"/>
</dbReference>
<comment type="subcellular location">
    <subcellularLocation>
        <location evidence="3">Nucleus</location>
        <location evidence="3">PML body</location>
    </subcellularLocation>
</comment>
<dbReference type="GeneID" id="106079775"/>
<dbReference type="InterPro" id="IPR005135">
    <property type="entry name" value="Endo/exonuclease/phosphatase"/>
</dbReference>
<evidence type="ECO:0000256" key="8">
    <source>
        <dbReference type="ARBA" id="ARBA00022801"/>
    </source>
</evidence>
<proteinExistence type="predicted"/>
<evidence type="ECO:0000256" key="4">
    <source>
        <dbReference type="ARBA" id="ARBA00017870"/>
    </source>
</evidence>
<dbReference type="CDD" id="cd14672">
    <property type="entry name" value="UBA_ceTYDP2_like"/>
    <property type="match status" value="1"/>
</dbReference>
<dbReference type="GO" id="GO:0005737">
    <property type="term" value="C:cytoplasm"/>
    <property type="evidence" value="ECO:0007669"/>
    <property type="project" value="TreeGrafter"/>
</dbReference>
<dbReference type="CDD" id="cd09080">
    <property type="entry name" value="TDP2"/>
    <property type="match status" value="1"/>
</dbReference>
<gene>
    <name evidence="16 17 18" type="primary">LOC106079775</name>
</gene>
<evidence type="ECO:0000256" key="11">
    <source>
        <dbReference type="ARBA" id="ARBA00023242"/>
    </source>
</evidence>
<feature type="domain" description="Endonuclease/exonuclease/phosphatase" evidence="14">
    <location>
        <begin position="138"/>
        <end position="380"/>
    </location>
</feature>
<organism evidence="15 17">
    <name type="scientific">Biomphalaria glabrata</name>
    <name type="common">Bloodfluke planorb</name>
    <name type="synonym">Freshwater snail</name>
    <dbReference type="NCBI Taxonomy" id="6526"/>
    <lineage>
        <taxon>Eukaryota</taxon>
        <taxon>Metazoa</taxon>
        <taxon>Spiralia</taxon>
        <taxon>Lophotrochozoa</taxon>
        <taxon>Mollusca</taxon>
        <taxon>Gastropoda</taxon>
        <taxon>Heterobranchia</taxon>
        <taxon>Euthyneura</taxon>
        <taxon>Panpulmonata</taxon>
        <taxon>Hygrophila</taxon>
        <taxon>Lymnaeoidea</taxon>
        <taxon>Planorbidae</taxon>
        <taxon>Biomphalaria</taxon>
    </lineage>
</organism>
<comment type="cofactor">
    <cofactor evidence="1">
        <name>Mn(2+)</name>
        <dbReference type="ChEBI" id="CHEBI:29035"/>
    </cofactor>
</comment>
<dbReference type="GO" id="GO:0004518">
    <property type="term" value="F:nuclease activity"/>
    <property type="evidence" value="ECO:0007669"/>
    <property type="project" value="UniProtKB-KW"/>
</dbReference>
<accession>A0A9W3AXD5</accession>
<dbReference type="GO" id="GO:0003697">
    <property type="term" value="F:single-stranded DNA binding"/>
    <property type="evidence" value="ECO:0007669"/>
    <property type="project" value="TreeGrafter"/>
</dbReference>
<dbReference type="RefSeq" id="XP_055891890.1">
    <property type="nucleotide sequence ID" value="XM_056035915.1"/>
</dbReference>
<keyword evidence="9" id="KW-0460">Magnesium</keyword>
<dbReference type="FunFam" id="3.60.10.10:FF:000024">
    <property type="entry name" value="Tyrosyl-DNA phosphodiesterase 2"/>
    <property type="match status" value="1"/>
</dbReference>
<evidence type="ECO:0000259" key="14">
    <source>
        <dbReference type="Pfam" id="PF03372"/>
    </source>
</evidence>
<dbReference type="Gene3D" id="1.10.8.10">
    <property type="entry name" value="DNA helicase RuvA subunit, C-terminal domain"/>
    <property type="match status" value="1"/>
</dbReference>
<keyword evidence="8" id="KW-0378">Hydrolase</keyword>
<evidence type="ECO:0000256" key="5">
    <source>
        <dbReference type="ARBA" id="ARBA00022722"/>
    </source>
</evidence>
<name>A0A9W3AXD5_BIOGL</name>
<dbReference type="GO" id="GO:0006302">
    <property type="term" value="P:double-strand break repair"/>
    <property type="evidence" value="ECO:0007669"/>
    <property type="project" value="TreeGrafter"/>
</dbReference>
<dbReference type="RefSeq" id="XP_055891889.1">
    <property type="nucleotide sequence ID" value="XM_056035914.1"/>
</dbReference>
<dbReference type="InterPro" id="IPR036691">
    <property type="entry name" value="Endo/exonu/phosph_ase_sf"/>
</dbReference>
<dbReference type="GO" id="GO:0046872">
    <property type="term" value="F:metal ion binding"/>
    <property type="evidence" value="ECO:0007669"/>
    <property type="project" value="UniProtKB-KW"/>
</dbReference>
<dbReference type="SUPFAM" id="SSF56219">
    <property type="entry name" value="DNase I-like"/>
    <property type="match status" value="1"/>
</dbReference>
<evidence type="ECO:0000313" key="18">
    <source>
        <dbReference type="RefSeq" id="XP_055891890.1"/>
    </source>
</evidence>
<keyword evidence="5" id="KW-0540">Nuclease</keyword>
<dbReference type="OMA" id="DVWEMCG"/>
<dbReference type="RefSeq" id="XP_055891888.1">
    <property type="nucleotide sequence ID" value="XM_056035913.1"/>
</dbReference>
<protein>
    <recommendedName>
        <fullName evidence="4">Tyrosyl-DNA phosphodiesterase 2</fullName>
    </recommendedName>
    <alternativeName>
        <fullName evidence="12">5'-tyrosyl-DNA phosphodiesterase</fullName>
    </alternativeName>
</protein>
<dbReference type="Proteomes" id="UP001165740">
    <property type="component" value="Chromosome 7"/>
</dbReference>
<dbReference type="GO" id="GO:0016605">
    <property type="term" value="C:PML body"/>
    <property type="evidence" value="ECO:0007669"/>
    <property type="project" value="UniProtKB-SubCell"/>
</dbReference>
<evidence type="ECO:0000256" key="9">
    <source>
        <dbReference type="ARBA" id="ARBA00022842"/>
    </source>
</evidence>
<dbReference type="GO" id="GO:0070260">
    <property type="term" value="F:5'-tyrosyl-DNA phosphodiesterase activity"/>
    <property type="evidence" value="ECO:0007669"/>
    <property type="project" value="TreeGrafter"/>
</dbReference>
<dbReference type="OrthoDB" id="9975959at2759"/>
<evidence type="ECO:0000313" key="15">
    <source>
        <dbReference type="Proteomes" id="UP001165740"/>
    </source>
</evidence>
<dbReference type="InterPro" id="IPR009060">
    <property type="entry name" value="UBA-like_sf"/>
</dbReference>
<evidence type="ECO:0000256" key="13">
    <source>
        <dbReference type="SAM" id="MobiDB-lite"/>
    </source>
</evidence>
<evidence type="ECO:0000256" key="1">
    <source>
        <dbReference type="ARBA" id="ARBA00001936"/>
    </source>
</evidence>